<dbReference type="Proteomes" id="UP000028760">
    <property type="component" value="Unassembled WGS sequence"/>
</dbReference>
<dbReference type="Ensembl" id="ENSPFOT00000027650.1">
    <property type="protein sequence ID" value="ENSPFOP00000024412.1"/>
    <property type="gene ID" value="ENSPFOG00000022796.1"/>
</dbReference>
<keyword evidence="2" id="KW-1185">Reference proteome</keyword>
<sequence length="65" mass="7677">SMSVNYFMIWDFSKKITSILETLSYRKICSYLVMNTDSSFTHYIWETKSQTCGLTKGEICCYYES</sequence>
<accession>A0A096LZ21</accession>
<proteinExistence type="predicted"/>
<dbReference type="EMBL" id="AYCK01011722">
    <property type="status" value="NOT_ANNOTATED_CDS"/>
    <property type="molecule type" value="Genomic_DNA"/>
</dbReference>
<reference evidence="1" key="2">
    <citation type="submission" date="2025-08" db="UniProtKB">
        <authorList>
            <consortium name="Ensembl"/>
        </authorList>
    </citation>
    <scope>IDENTIFICATION</scope>
</reference>
<reference evidence="1" key="3">
    <citation type="submission" date="2025-09" db="UniProtKB">
        <authorList>
            <consortium name="Ensembl"/>
        </authorList>
    </citation>
    <scope>IDENTIFICATION</scope>
</reference>
<dbReference type="AlphaFoldDB" id="A0A096LZ21"/>
<name>A0A096LZ21_POEFO</name>
<organism evidence="1 2">
    <name type="scientific">Poecilia formosa</name>
    <name type="common">Amazon molly</name>
    <name type="synonym">Limia formosa</name>
    <dbReference type="NCBI Taxonomy" id="48698"/>
    <lineage>
        <taxon>Eukaryota</taxon>
        <taxon>Metazoa</taxon>
        <taxon>Chordata</taxon>
        <taxon>Craniata</taxon>
        <taxon>Vertebrata</taxon>
        <taxon>Euteleostomi</taxon>
        <taxon>Actinopterygii</taxon>
        <taxon>Neopterygii</taxon>
        <taxon>Teleostei</taxon>
        <taxon>Neoteleostei</taxon>
        <taxon>Acanthomorphata</taxon>
        <taxon>Ovalentaria</taxon>
        <taxon>Atherinomorphae</taxon>
        <taxon>Cyprinodontiformes</taxon>
        <taxon>Poeciliidae</taxon>
        <taxon>Poeciliinae</taxon>
        <taxon>Poecilia</taxon>
    </lineage>
</organism>
<evidence type="ECO:0000313" key="2">
    <source>
        <dbReference type="Proteomes" id="UP000028760"/>
    </source>
</evidence>
<evidence type="ECO:0000313" key="1">
    <source>
        <dbReference type="Ensembl" id="ENSPFOP00000024412.1"/>
    </source>
</evidence>
<reference evidence="2" key="1">
    <citation type="submission" date="2013-10" db="EMBL/GenBank/DDBJ databases">
        <authorList>
            <person name="Schartl M."/>
            <person name="Warren W."/>
        </authorList>
    </citation>
    <scope>NUCLEOTIDE SEQUENCE [LARGE SCALE GENOMIC DNA]</scope>
    <source>
        <strain evidence="2">female</strain>
    </source>
</reference>
<protein>
    <submittedName>
        <fullName evidence="1">Uncharacterized protein</fullName>
    </submittedName>
</protein>